<dbReference type="Gene3D" id="2.40.160.100">
    <property type="match status" value="1"/>
</dbReference>
<evidence type="ECO:0000313" key="3">
    <source>
        <dbReference type="EMBL" id="MFC5422847.1"/>
    </source>
</evidence>
<dbReference type="PROSITE" id="PS51257">
    <property type="entry name" value="PROKAR_LIPOPROTEIN"/>
    <property type="match status" value="1"/>
</dbReference>
<feature type="domain" description="Alginate export" evidence="2">
    <location>
        <begin position="65"/>
        <end position="451"/>
    </location>
</feature>
<accession>A0ABW0IXP2</accession>
<dbReference type="Pfam" id="PF13372">
    <property type="entry name" value="Alginate_exp"/>
    <property type="match status" value="1"/>
</dbReference>
<keyword evidence="4" id="KW-1185">Reference proteome</keyword>
<comment type="caution">
    <text evidence="3">The sequence shown here is derived from an EMBL/GenBank/DDBJ whole genome shotgun (WGS) entry which is preliminary data.</text>
</comment>
<dbReference type="EMBL" id="JBHSLW010000052">
    <property type="protein sequence ID" value="MFC5422847.1"/>
    <property type="molecule type" value="Genomic_DNA"/>
</dbReference>
<dbReference type="SUPFAM" id="SSF56935">
    <property type="entry name" value="Porins"/>
    <property type="match status" value="1"/>
</dbReference>
<proteinExistence type="predicted"/>
<organism evidence="3 4">
    <name type="scientific">Bosea eneae</name>
    <dbReference type="NCBI Taxonomy" id="151454"/>
    <lineage>
        <taxon>Bacteria</taxon>
        <taxon>Pseudomonadati</taxon>
        <taxon>Pseudomonadota</taxon>
        <taxon>Alphaproteobacteria</taxon>
        <taxon>Hyphomicrobiales</taxon>
        <taxon>Boseaceae</taxon>
        <taxon>Bosea</taxon>
    </lineage>
</organism>
<evidence type="ECO:0000256" key="1">
    <source>
        <dbReference type="SAM" id="SignalP"/>
    </source>
</evidence>
<sequence>MRTLLACAVALWVLGSGQALAACGRFGTTHRYDDDFSCLNDPAKRTGPLDSLKLIPLAPDPSVTLTIGGELRERYETVRNPDLGTSGVTKDDVFLHRLLLNADLRLGPNVRFFGQLGNHLATERRTGAAPTDENRLDLQQGFVDLSAPLGNGEFTVRAGRQEIAFGSQRLTTVREGPNVRLSFDGVRTFWTRDSIRIDAFAVRPVRLSTEAFDDDPDPGQAFWGVYGAGKLPAWTASGLDLYYLGLDRETARFDRARADERRHTLGARLFGRSGAWDWDLEAAYQFGRFGTRDIRAWTVASTVGVTLADLPWTPRLGLSADVASGDRNPNDRVLGTFNALYPRAPYFTEAAINAPANLMDLHPFIEVKPHAALTLRAGVDFMWRHSRTDAFYSQPIAPLIPGDASSDRYIGSQAEVRATWTVNPNLSLNAAYVHFRAGDFIRAGGGKDQDYGAIWTTFRF</sequence>
<protein>
    <submittedName>
        <fullName evidence="3">Alginate export family protein</fullName>
    </submittedName>
</protein>
<keyword evidence="1" id="KW-0732">Signal</keyword>
<name>A0ABW0IXP2_9HYPH</name>
<gene>
    <name evidence="3" type="ORF">ACFPOB_25140</name>
</gene>
<feature type="signal peptide" evidence="1">
    <location>
        <begin position="1"/>
        <end position="21"/>
    </location>
</feature>
<evidence type="ECO:0000313" key="4">
    <source>
        <dbReference type="Proteomes" id="UP001596053"/>
    </source>
</evidence>
<reference evidence="4" key="1">
    <citation type="journal article" date="2019" name="Int. J. Syst. Evol. Microbiol.">
        <title>The Global Catalogue of Microorganisms (GCM) 10K type strain sequencing project: providing services to taxonomists for standard genome sequencing and annotation.</title>
        <authorList>
            <consortium name="The Broad Institute Genomics Platform"/>
            <consortium name="The Broad Institute Genome Sequencing Center for Infectious Disease"/>
            <person name="Wu L."/>
            <person name="Ma J."/>
        </authorList>
    </citation>
    <scope>NUCLEOTIDE SEQUENCE [LARGE SCALE GENOMIC DNA]</scope>
    <source>
        <strain evidence="4">NCAIM B.01391</strain>
    </source>
</reference>
<evidence type="ECO:0000259" key="2">
    <source>
        <dbReference type="Pfam" id="PF13372"/>
    </source>
</evidence>
<dbReference type="Proteomes" id="UP001596053">
    <property type="component" value="Unassembled WGS sequence"/>
</dbReference>
<feature type="chain" id="PRO_5046635279" evidence="1">
    <location>
        <begin position="22"/>
        <end position="460"/>
    </location>
</feature>
<dbReference type="RefSeq" id="WP_377801074.1">
    <property type="nucleotide sequence ID" value="NZ_JBHSLW010000052.1"/>
</dbReference>
<dbReference type="InterPro" id="IPR025388">
    <property type="entry name" value="Alginate_export_dom"/>
</dbReference>
<dbReference type="InterPro" id="IPR053728">
    <property type="entry name" value="Alginate_Permeability_Chnl"/>
</dbReference>